<sequence>HKERKPFAYGLCNECYEEVSTHFIKVSGGLDGGSDPLAFQRAEKERLEKLSIEENA</sequence>
<keyword evidence="2" id="KW-1185">Reference proteome</keyword>
<dbReference type="Proteomes" id="UP000593561">
    <property type="component" value="Unassembled WGS sequence"/>
</dbReference>
<dbReference type="AlphaFoldDB" id="A0A7J8R251"/>
<feature type="non-terminal residue" evidence="1">
    <location>
        <position position="1"/>
    </location>
</feature>
<accession>A0A7J8R251</accession>
<evidence type="ECO:0000313" key="2">
    <source>
        <dbReference type="Proteomes" id="UP000593561"/>
    </source>
</evidence>
<organism evidence="1 2">
    <name type="scientific">Gossypium davidsonii</name>
    <name type="common">Davidson's cotton</name>
    <name type="synonym">Gossypium klotzschianum subsp. davidsonii</name>
    <dbReference type="NCBI Taxonomy" id="34287"/>
    <lineage>
        <taxon>Eukaryota</taxon>
        <taxon>Viridiplantae</taxon>
        <taxon>Streptophyta</taxon>
        <taxon>Embryophyta</taxon>
        <taxon>Tracheophyta</taxon>
        <taxon>Spermatophyta</taxon>
        <taxon>Magnoliopsida</taxon>
        <taxon>eudicotyledons</taxon>
        <taxon>Gunneridae</taxon>
        <taxon>Pentapetalae</taxon>
        <taxon>rosids</taxon>
        <taxon>malvids</taxon>
        <taxon>Malvales</taxon>
        <taxon>Malvaceae</taxon>
        <taxon>Malvoideae</taxon>
        <taxon>Gossypium</taxon>
    </lineage>
</organism>
<proteinExistence type="predicted"/>
<name>A0A7J8R251_GOSDV</name>
<gene>
    <name evidence="1" type="ORF">Godav_020104</name>
</gene>
<feature type="non-terminal residue" evidence="1">
    <location>
        <position position="56"/>
    </location>
</feature>
<protein>
    <submittedName>
        <fullName evidence="1">Uncharacterized protein</fullName>
    </submittedName>
</protein>
<reference evidence="1 2" key="1">
    <citation type="journal article" date="2019" name="Genome Biol. Evol.">
        <title>Insights into the evolution of the New World diploid cottons (Gossypium, subgenus Houzingenia) based on genome sequencing.</title>
        <authorList>
            <person name="Grover C.E."/>
            <person name="Arick M.A. 2nd"/>
            <person name="Thrash A."/>
            <person name="Conover J.L."/>
            <person name="Sanders W.S."/>
            <person name="Peterson D.G."/>
            <person name="Frelichowski J.E."/>
            <person name="Scheffler J.A."/>
            <person name="Scheffler B.E."/>
            <person name="Wendel J.F."/>
        </authorList>
    </citation>
    <scope>NUCLEOTIDE SEQUENCE [LARGE SCALE GENOMIC DNA]</scope>
    <source>
        <strain evidence="1">27</strain>
        <tissue evidence="1">Leaf</tissue>
    </source>
</reference>
<dbReference type="EMBL" id="JABFAC010000002">
    <property type="protein sequence ID" value="MBA0607841.1"/>
    <property type="molecule type" value="Genomic_DNA"/>
</dbReference>
<comment type="caution">
    <text evidence="1">The sequence shown here is derived from an EMBL/GenBank/DDBJ whole genome shotgun (WGS) entry which is preliminary data.</text>
</comment>
<evidence type="ECO:0000313" key="1">
    <source>
        <dbReference type="EMBL" id="MBA0607841.1"/>
    </source>
</evidence>